<sequence length="330" mass="37897">MVPNLNIRPFEERDYPAIAEVLAAAWPDEVHTEAGLREHDKHAPEIRWGRFVAEVDQQIVGVGEYTQFEGMYHPQKFAAWITVKPAFRSQGIGKALYRRIMEAIEPYDPISILSSTREDQPDASLWLQKLGFVEKMKYWESRLDVKRFDFRLWAGKIEAVEAAGFELRSMKELESDPDYKQKLYDLWLEARLDVPRPEAISGVSFEDYCKWVFESRYYLPEGHFVAVDQHTGQYVALSTLWKTDGDYLHTGLTGTRRAYRRKGLALALKLLGIRFAQAYGAREIRTGNESNNHAMLSINEALGFVKQPIWADYVLTLKEEALSAKEGALA</sequence>
<dbReference type="GO" id="GO:0016747">
    <property type="term" value="F:acyltransferase activity, transferring groups other than amino-acyl groups"/>
    <property type="evidence" value="ECO:0007669"/>
    <property type="project" value="InterPro"/>
</dbReference>
<dbReference type="Pfam" id="PF00583">
    <property type="entry name" value="Acetyltransf_1"/>
    <property type="match status" value="1"/>
</dbReference>
<dbReference type="Gene3D" id="3.40.630.30">
    <property type="match status" value="1"/>
</dbReference>
<comment type="caution">
    <text evidence="4">The sequence shown here is derived from an EMBL/GenBank/DDBJ whole genome shotgun (WGS) entry which is preliminary data.</text>
</comment>
<evidence type="ECO:0000313" key="4">
    <source>
        <dbReference type="EMBL" id="GEM82061.1"/>
    </source>
</evidence>
<evidence type="ECO:0000313" key="5">
    <source>
        <dbReference type="Proteomes" id="UP000321197"/>
    </source>
</evidence>
<dbReference type="AlphaFoldDB" id="A0A511QXF4"/>
<dbReference type="OrthoDB" id="24907at2"/>
<protein>
    <submittedName>
        <fullName evidence="4">GCN5 family acetyltransferase</fullName>
    </submittedName>
</protein>
<gene>
    <name evidence="4" type="ORF">MHY01S_02270</name>
</gene>
<proteinExistence type="predicted"/>
<accession>A0A511QXF4</accession>
<dbReference type="Pfam" id="PF13508">
    <property type="entry name" value="Acetyltransf_7"/>
    <property type="match status" value="1"/>
</dbReference>
<dbReference type="InterPro" id="IPR000182">
    <property type="entry name" value="GNAT_dom"/>
</dbReference>
<organism evidence="4 5">
    <name type="scientific">Meiothermus hypogaeus NBRC 106114</name>
    <dbReference type="NCBI Taxonomy" id="1227553"/>
    <lineage>
        <taxon>Bacteria</taxon>
        <taxon>Thermotogati</taxon>
        <taxon>Deinococcota</taxon>
        <taxon>Deinococci</taxon>
        <taxon>Thermales</taxon>
        <taxon>Thermaceae</taxon>
        <taxon>Meiothermus</taxon>
    </lineage>
</organism>
<dbReference type="RefSeq" id="WP_119339668.1">
    <property type="nucleotide sequence ID" value="NZ_BJXL01000003.1"/>
</dbReference>
<keyword evidence="1 4" id="KW-0808">Transferase</keyword>
<evidence type="ECO:0000256" key="1">
    <source>
        <dbReference type="ARBA" id="ARBA00022679"/>
    </source>
</evidence>
<evidence type="ECO:0000259" key="3">
    <source>
        <dbReference type="PROSITE" id="PS51186"/>
    </source>
</evidence>
<dbReference type="SUPFAM" id="SSF55729">
    <property type="entry name" value="Acyl-CoA N-acyltransferases (Nat)"/>
    <property type="match status" value="2"/>
</dbReference>
<dbReference type="Proteomes" id="UP000321197">
    <property type="component" value="Unassembled WGS sequence"/>
</dbReference>
<dbReference type="InterPro" id="IPR016181">
    <property type="entry name" value="Acyl_CoA_acyltransferase"/>
</dbReference>
<keyword evidence="2" id="KW-0012">Acyltransferase</keyword>
<feature type="domain" description="N-acetyltransferase" evidence="3">
    <location>
        <begin position="5"/>
        <end position="149"/>
    </location>
</feature>
<feature type="domain" description="N-acetyltransferase" evidence="3">
    <location>
        <begin position="184"/>
        <end position="325"/>
    </location>
</feature>
<dbReference type="InterPro" id="IPR050832">
    <property type="entry name" value="Bact_Acetyltransf"/>
</dbReference>
<evidence type="ECO:0000256" key="2">
    <source>
        <dbReference type="ARBA" id="ARBA00023315"/>
    </source>
</evidence>
<dbReference type="PANTHER" id="PTHR43877">
    <property type="entry name" value="AMINOALKYLPHOSPHONATE N-ACETYLTRANSFERASE-RELATED-RELATED"/>
    <property type="match status" value="1"/>
</dbReference>
<dbReference type="PROSITE" id="PS51186">
    <property type="entry name" value="GNAT"/>
    <property type="match status" value="2"/>
</dbReference>
<dbReference type="EMBL" id="BJXL01000003">
    <property type="protein sequence ID" value="GEM82061.1"/>
    <property type="molecule type" value="Genomic_DNA"/>
</dbReference>
<dbReference type="PANTHER" id="PTHR43877:SF6">
    <property type="entry name" value="GCN5-RELATED N-ACETYLTRANSFERASE"/>
    <property type="match status" value="1"/>
</dbReference>
<reference evidence="4 5" key="1">
    <citation type="submission" date="2019-07" db="EMBL/GenBank/DDBJ databases">
        <title>Whole genome shotgun sequence of Meiothermus hypogaeus NBRC 106114.</title>
        <authorList>
            <person name="Hosoyama A."/>
            <person name="Uohara A."/>
            <person name="Ohji S."/>
            <person name="Ichikawa N."/>
        </authorList>
    </citation>
    <scope>NUCLEOTIDE SEQUENCE [LARGE SCALE GENOMIC DNA]</scope>
    <source>
        <strain evidence="4 5">NBRC 106114</strain>
    </source>
</reference>
<name>A0A511QXF4_9DEIN</name>
<dbReference type="CDD" id="cd04301">
    <property type="entry name" value="NAT_SF"/>
    <property type="match status" value="1"/>
</dbReference>